<feature type="transmembrane region" description="Helical" evidence="1">
    <location>
        <begin position="152"/>
        <end position="175"/>
    </location>
</feature>
<dbReference type="EMBL" id="CAJPEX010001701">
    <property type="protein sequence ID" value="CAG0919750.1"/>
    <property type="molecule type" value="Genomic_DNA"/>
</dbReference>
<organism evidence="2">
    <name type="scientific">Notodromas monacha</name>
    <dbReference type="NCBI Taxonomy" id="399045"/>
    <lineage>
        <taxon>Eukaryota</taxon>
        <taxon>Metazoa</taxon>
        <taxon>Ecdysozoa</taxon>
        <taxon>Arthropoda</taxon>
        <taxon>Crustacea</taxon>
        <taxon>Oligostraca</taxon>
        <taxon>Ostracoda</taxon>
        <taxon>Podocopa</taxon>
        <taxon>Podocopida</taxon>
        <taxon>Cypridocopina</taxon>
        <taxon>Cypridoidea</taxon>
        <taxon>Cyprididae</taxon>
        <taxon>Notodromas</taxon>
    </lineage>
</organism>
<dbReference type="EMBL" id="OA883738">
    <property type="protein sequence ID" value="CAD7279598.1"/>
    <property type="molecule type" value="Genomic_DNA"/>
</dbReference>
<feature type="transmembrane region" description="Helical" evidence="1">
    <location>
        <begin position="57"/>
        <end position="76"/>
    </location>
</feature>
<gene>
    <name evidence="2" type="ORF">NMOB1V02_LOCUS7267</name>
</gene>
<dbReference type="PANTHER" id="PTHR38553">
    <property type="entry name" value="PROTEIN CBG19621"/>
    <property type="match status" value="1"/>
</dbReference>
<accession>A0A7R9GEL7</accession>
<evidence type="ECO:0000256" key="1">
    <source>
        <dbReference type="SAM" id="Phobius"/>
    </source>
</evidence>
<reference evidence="2" key="1">
    <citation type="submission" date="2020-11" db="EMBL/GenBank/DDBJ databases">
        <authorList>
            <person name="Tran Van P."/>
        </authorList>
    </citation>
    <scope>NUCLEOTIDE SEQUENCE</scope>
</reference>
<evidence type="ECO:0008006" key="4">
    <source>
        <dbReference type="Google" id="ProtNLM"/>
    </source>
</evidence>
<keyword evidence="3" id="KW-1185">Reference proteome</keyword>
<keyword evidence="1" id="KW-0812">Transmembrane</keyword>
<sequence>MRNATIDIACKNCFTDFDAVACVRSGALGILALITCVMCVFRICRLHWVQHQHVHQYLIFYFAGAECLLCAVNWFLGGFYPQFDFAANYLKFLEFVVICHFHWILAAKILQKESIVDYLIKPVVGIYMLYFTTVVGVGMYDVANSWTQCMKPYWIMLSSGDCLIIQLFFAAGYFITVKINATSCSENVKRTQKRDLWSLIAVFEFSALIPCVYDITVVVLGDEDIGCSGIFGHKQFVYSPIIFLFMLIKFLIPVWTLLAVFKPTPTLAFDDTAFFLGFSATSSLQSYYPPINYDVPFPVTTSPPAAMRSSSIMGNDHTATSYARSASSACFLVAETAAMRKELQNHSDEDLKSLGDPDDRYQELSGVF</sequence>
<keyword evidence="1" id="KW-0472">Membrane</keyword>
<proteinExistence type="predicted"/>
<dbReference type="OrthoDB" id="5818871at2759"/>
<feature type="transmembrane region" description="Helical" evidence="1">
    <location>
        <begin position="118"/>
        <end position="140"/>
    </location>
</feature>
<dbReference type="Proteomes" id="UP000678499">
    <property type="component" value="Unassembled WGS sequence"/>
</dbReference>
<feature type="transmembrane region" description="Helical" evidence="1">
    <location>
        <begin position="241"/>
        <end position="261"/>
    </location>
</feature>
<feature type="transmembrane region" description="Helical" evidence="1">
    <location>
        <begin position="196"/>
        <end position="221"/>
    </location>
</feature>
<dbReference type="AlphaFoldDB" id="A0A7R9GEL7"/>
<name>A0A7R9GEL7_9CRUS</name>
<feature type="transmembrane region" description="Helical" evidence="1">
    <location>
        <begin position="26"/>
        <end position="45"/>
    </location>
</feature>
<protein>
    <recommendedName>
        <fullName evidence="4">Transmembrane protein</fullName>
    </recommendedName>
</protein>
<keyword evidence="1" id="KW-1133">Transmembrane helix</keyword>
<evidence type="ECO:0000313" key="3">
    <source>
        <dbReference type="Proteomes" id="UP000678499"/>
    </source>
</evidence>
<evidence type="ECO:0000313" key="2">
    <source>
        <dbReference type="EMBL" id="CAD7279598.1"/>
    </source>
</evidence>
<dbReference type="PANTHER" id="PTHR38553:SF1">
    <property type="entry name" value="G PROTEIN-COUPLED RECEPTOR"/>
    <property type="match status" value="1"/>
</dbReference>